<feature type="region of interest" description="Disordered" evidence="6">
    <location>
        <begin position="210"/>
        <end position="243"/>
    </location>
</feature>
<comment type="subcellular location">
    <subcellularLocation>
        <location evidence="1">Cytoplasm</location>
        <location evidence="1">Cell cortex</location>
    </subcellularLocation>
</comment>
<dbReference type="VEuPathDB" id="VectorBase:ISCI008540"/>
<dbReference type="RefSeq" id="XP_029842547.1">
    <property type="nucleotide sequence ID" value="XM_029986687.3"/>
</dbReference>
<dbReference type="GO" id="GO:0005085">
    <property type="term" value="F:guanyl-nucleotide exchange factor activity"/>
    <property type="evidence" value="ECO:0007669"/>
    <property type="project" value="UniProtKB-KW"/>
</dbReference>
<dbReference type="PRINTS" id="PR01802">
    <property type="entry name" value="SYNEMBRYN"/>
</dbReference>
<dbReference type="VEuPathDB" id="VectorBase:ISCP_034343"/>
<dbReference type="InterPro" id="IPR016024">
    <property type="entry name" value="ARM-type_fold"/>
</dbReference>
<dbReference type="KEGG" id="isc:8032860"/>
<dbReference type="Pfam" id="PF10165">
    <property type="entry name" value="Ric8"/>
    <property type="match status" value="1"/>
</dbReference>
<dbReference type="SUPFAM" id="SSF48371">
    <property type="entry name" value="ARM repeat"/>
    <property type="match status" value="1"/>
</dbReference>
<evidence type="ECO:0000256" key="3">
    <source>
        <dbReference type="ARBA" id="ARBA00022490"/>
    </source>
</evidence>
<feature type="compositionally biased region" description="Basic residues" evidence="6">
    <location>
        <begin position="218"/>
        <end position="230"/>
    </location>
</feature>
<proteinExistence type="inferred from homology"/>
<sequence>MDQAEIERLRTASFDDVTKILREYNEKNAQVFKFPGFEVALRKSLVSTLITLLEQPAGENCHLACLETLRVLSRDKDHLEEVFTPEVLASLAHTAELTVEEEDVICEGFKEDKAKVIVEAQKALCNLIYNSPVVQRTCSSNGCVEGVMLRLKLYGSPSLPHDVKFFDMRMLFLLTALCADTRPRVRTEQHGLVYLRETLDLILKLCEERSQQEPRTTPSRRGRLSRRGRTRAPEPSSDMDLGTAPLLNADEAALASEVLKVLYNLTCGVDKFHVDEEEEVHFQRLVGILHDLLLCDVADPESKDQLCGQVVHLLSNMPRSTYEELLTEVIPGSAPMDPPEEQFEGFSTEAVSALVGYLERRLKEEEQSPKGPGGHRTCPKDQSQRLSPILLCLTECARGHRTLRRYLRSRVLPPLSDVMTRPEEGDKLRNRLVRLMTSSATDVKNLTADFLFVLCKEKVGRMVKYTGYGNAAGLLARRGLLLGGPTSDCSYSSDSEDSDTEEYAKYKDRINPVVGCYEEPGVSALEGMSEEQKEHEALQLATLMDKLARGGVVQPARVGADGRPYPIEHVLQLQEGLPHDRDFTESESD</sequence>
<keyword evidence="4" id="KW-0344">Guanine-nucleotide releasing factor</keyword>
<dbReference type="AlphaFoldDB" id="A0A4D5RZ44"/>
<feature type="non-terminal residue" evidence="7">
    <location>
        <position position="589"/>
    </location>
</feature>
<dbReference type="PANTHER" id="PTHR12425">
    <property type="entry name" value="SYNEMBRYN"/>
    <property type="match status" value="1"/>
</dbReference>
<accession>A0A4D5RZ44</accession>
<protein>
    <submittedName>
        <fullName evidence="7">Putative signaling protein ric-8/synembryn regulates neurotransmitter secretion</fullName>
    </submittedName>
</protein>
<dbReference type="InterPro" id="IPR011989">
    <property type="entry name" value="ARM-like"/>
</dbReference>
<evidence type="ECO:0000256" key="1">
    <source>
        <dbReference type="ARBA" id="ARBA00004544"/>
    </source>
</evidence>
<dbReference type="OrthoDB" id="5585685at2759"/>
<dbReference type="VEuPathDB" id="VectorBase:ISCI008538"/>
<dbReference type="CTD" id="60626"/>
<reference evidence="7" key="1">
    <citation type="submission" date="2019-04" db="EMBL/GenBank/DDBJ databases">
        <title>An insight into the mialome of Ixodes scapularis.</title>
        <authorList>
            <person name="Ribeiro J.M."/>
            <person name="Mather T.N."/>
            <person name="Karim S."/>
        </authorList>
    </citation>
    <scope>NUCLEOTIDE SEQUENCE</scope>
</reference>
<evidence type="ECO:0000256" key="5">
    <source>
        <dbReference type="ARBA" id="ARBA00023186"/>
    </source>
</evidence>
<keyword evidence="5" id="KW-0143">Chaperone</keyword>
<dbReference type="VEuPathDB" id="VectorBase:ISCW008538"/>
<dbReference type="RefSeq" id="XP_029842548.1">
    <property type="nucleotide sequence ID" value="XM_029986688.3"/>
</dbReference>
<dbReference type="Gene3D" id="1.25.10.10">
    <property type="entry name" value="Leucine-rich Repeat Variant"/>
    <property type="match status" value="1"/>
</dbReference>
<dbReference type="GeneID" id="8032860"/>
<evidence type="ECO:0000313" key="7">
    <source>
        <dbReference type="EMBL" id="MOY42339.1"/>
    </source>
</evidence>
<dbReference type="VEuPathDB" id="VectorBase:ISCI008541"/>
<dbReference type="EMBL" id="GHJT01008368">
    <property type="protein sequence ID" value="MOY42339.1"/>
    <property type="molecule type" value="Transcribed_RNA"/>
</dbReference>
<dbReference type="InterPro" id="IPR008376">
    <property type="entry name" value="Chaperone_Ric-8_A/B"/>
</dbReference>
<organism evidence="7">
    <name type="scientific">Ixodes scapularis</name>
    <name type="common">Black-legged tick</name>
    <name type="synonym">Deer tick</name>
    <dbReference type="NCBI Taxonomy" id="6945"/>
    <lineage>
        <taxon>Eukaryota</taxon>
        <taxon>Metazoa</taxon>
        <taxon>Ecdysozoa</taxon>
        <taxon>Arthropoda</taxon>
        <taxon>Chelicerata</taxon>
        <taxon>Arachnida</taxon>
        <taxon>Acari</taxon>
        <taxon>Parasitiformes</taxon>
        <taxon>Ixodida</taxon>
        <taxon>Ixodoidea</taxon>
        <taxon>Ixodidae</taxon>
        <taxon>Ixodinae</taxon>
        <taxon>Ixodes</taxon>
    </lineage>
</organism>
<feature type="region of interest" description="Disordered" evidence="6">
    <location>
        <begin position="362"/>
        <end position="382"/>
    </location>
</feature>
<dbReference type="VEuPathDB" id="VectorBase:ISCW008541"/>
<dbReference type="OMA" id="NADPIFT"/>
<evidence type="ECO:0000256" key="2">
    <source>
        <dbReference type="ARBA" id="ARBA00009049"/>
    </source>
</evidence>
<evidence type="ECO:0000256" key="4">
    <source>
        <dbReference type="ARBA" id="ARBA00022658"/>
    </source>
</evidence>
<keyword evidence="3" id="KW-0963">Cytoplasm</keyword>
<dbReference type="InterPro" id="IPR019318">
    <property type="entry name" value="Gua_nucleotide_exch_fac_Ric8"/>
</dbReference>
<dbReference type="VEuPathDB" id="VectorBase:ISCW008540"/>
<evidence type="ECO:0000256" key="6">
    <source>
        <dbReference type="SAM" id="MobiDB-lite"/>
    </source>
</evidence>
<comment type="similarity">
    <text evidence="2">Belongs to the synembryn family.</text>
</comment>
<accession>A0A6P7W0X3</accession>
<dbReference type="PANTHER" id="PTHR12425:SF5">
    <property type="entry name" value="SYNEMBRYN"/>
    <property type="match status" value="1"/>
</dbReference>
<dbReference type="GO" id="GO:0005938">
    <property type="term" value="C:cell cortex"/>
    <property type="evidence" value="ECO:0007669"/>
    <property type="project" value="UniProtKB-SubCell"/>
</dbReference>
<name>A0A4D5RZ44_IXOSC</name>